<gene>
    <name evidence="1" type="ORF">METZ01_LOCUS504841</name>
</gene>
<dbReference type="AlphaFoldDB" id="A0A383E578"/>
<feature type="non-terminal residue" evidence="1">
    <location>
        <position position="30"/>
    </location>
</feature>
<evidence type="ECO:0000313" key="1">
    <source>
        <dbReference type="EMBL" id="SVE51987.1"/>
    </source>
</evidence>
<protein>
    <submittedName>
        <fullName evidence="1">Uncharacterized protein</fullName>
    </submittedName>
</protein>
<organism evidence="1">
    <name type="scientific">marine metagenome</name>
    <dbReference type="NCBI Taxonomy" id="408172"/>
    <lineage>
        <taxon>unclassified sequences</taxon>
        <taxon>metagenomes</taxon>
        <taxon>ecological metagenomes</taxon>
    </lineage>
</organism>
<reference evidence="1" key="1">
    <citation type="submission" date="2018-05" db="EMBL/GenBank/DDBJ databases">
        <authorList>
            <person name="Lanie J.A."/>
            <person name="Ng W.-L."/>
            <person name="Kazmierczak K.M."/>
            <person name="Andrzejewski T.M."/>
            <person name="Davidsen T.M."/>
            <person name="Wayne K.J."/>
            <person name="Tettelin H."/>
            <person name="Glass J.I."/>
            <person name="Rusch D."/>
            <person name="Podicherti R."/>
            <person name="Tsui H.-C.T."/>
            <person name="Winkler M.E."/>
        </authorList>
    </citation>
    <scope>NUCLEOTIDE SEQUENCE</scope>
</reference>
<accession>A0A383E578</accession>
<proteinExistence type="predicted"/>
<name>A0A383E578_9ZZZZ</name>
<sequence>MKAMEIPGGNIIQQAQVMAEEYRDMGMPQD</sequence>
<dbReference type="EMBL" id="UINC01222981">
    <property type="protein sequence ID" value="SVE51987.1"/>
    <property type="molecule type" value="Genomic_DNA"/>
</dbReference>